<dbReference type="InterPro" id="IPR000152">
    <property type="entry name" value="EGF-type_Asp/Asn_hydroxyl_site"/>
</dbReference>
<keyword evidence="3" id="KW-0645">Protease</keyword>
<dbReference type="Pfam" id="PF14670">
    <property type="entry name" value="FXa_inhibition"/>
    <property type="match status" value="1"/>
</dbReference>
<protein>
    <submittedName>
        <fullName evidence="10">Bone morphogenetic protein 1</fullName>
    </submittedName>
</protein>
<dbReference type="PROSITE" id="PS00010">
    <property type="entry name" value="ASX_HYDROXYL"/>
    <property type="match status" value="1"/>
</dbReference>
<keyword evidence="11" id="KW-1185">Reference proteome</keyword>
<dbReference type="Gene3D" id="2.10.25.10">
    <property type="entry name" value="Laminin"/>
    <property type="match status" value="1"/>
</dbReference>
<keyword evidence="2" id="KW-0964">Secreted</keyword>
<dbReference type="InterPro" id="IPR000742">
    <property type="entry name" value="EGF"/>
</dbReference>
<dbReference type="PROSITE" id="PS01180">
    <property type="entry name" value="CUB"/>
    <property type="match status" value="1"/>
</dbReference>
<dbReference type="SMART" id="SM00179">
    <property type="entry name" value="EGF_CA"/>
    <property type="match status" value="1"/>
</dbReference>
<dbReference type="InterPro" id="IPR018097">
    <property type="entry name" value="EGF_Ca-bd_CS"/>
</dbReference>
<feature type="non-terminal residue" evidence="10">
    <location>
        <position position="131"/>
    </location>
</feature>
<dbReference type="Proteomes" id="UP001476798">
    <property type="component" value="Unassembled WGS sequence"/>
</dbReference>
<keyword evidence="5" id="KW-0378">Hydrolase</keyword>
<evidence type="ECO:0000256" key="7">
    <source>
        <dbReference type="PROSITE-ProRule" id="PRU00076"/>
    </source>
</evidence>
<dbReference type="InterPro" id="IPR000859">
    <property type="entry name" value="CUB_dom"/>
</dbReference>
<dbReference type="SMART" id="SM00181">
    <property type="entry name" value="EGF"/>
    <property type="match status" value="1"/>
</dbReference>
<evidence type="ECO:0000256" key="5">
    <source>
        <dbReference type="ARBA" id="ARBA00022801"/>
    </source>
</evidence>
<evidence type="ECO:0000256" key="6">
    <source>
        <dbReference type="ARBA" id="ARBA00023157"/>
    </source>
</evidence>
<comment type="subcellular location">
    <subcellularLocation>
        <location evidence="1">Secreted</location>
    </subcellularLocation>
</comment>
<gene>
    <name evidence="10" type="primary">BMP1_2</name>
    <name evidence="10" type="ORF">GOODEAATRI_028192</name>
</gene>
<organism evidence="10 11">
    <name type="scientific">Goodea atripinnis</name>
    <dbReference type="NCBI Taxonomy" id="208336"/>
    <lineage>
        <taxon>Eukaryota</taxon>
        <taxon>Metazoa</taxon>
        <taxon>Chordata</taxon>
        <taxon>Craniata</taxon>
        <taxon>Vertebrata</taxon>
        <taxon>Euteleostomi</taxon>
        <taxon>Actinopterygii</taxon>
        <taxon>Neopterygii</taxon>
        <taxon>Teleostei</taxon>
        <taxon>Neoteleostei</taxon>
        <taxon>Acanthomorphata</taxon>
        <taxon>Ovalentaria</taxon>
        <taxon>Atherinomorphae</taxon>
        <taxon>Cyprinodontiformes</taxon>
        <taxon>Goodeidae</taxon>
        <taxon>Goodea</taxon>
    </lineage>
</organism>
<dbReference type="InterPro" id="IPR001881">
    <property type="entry name" value="EGF-like_Ca-bd_dom"/>
</dbReference>
<evidence type="ECO:0000259" key="9">
    <source>
        <dbReference type="PROSITE" id="PS50026"/>
    </source>
</evidence>
<feature type="non-terminal residue" evidence="10">
    <location>
        <position position="1"/>
    </location>
</feature>
<dbReference type="CDD" id="cd00054">
    <property type="entry name" value="EGF_CA"/>
    <property type="match status" value="1"/>
</dbReference>
<reference evidence="10 11" key="1">
    <citation type="submission" date="2021-06" db="EMBL/GenBank/DDBJ databases">
        <authorList>
            <person name="Palmer J.M."/>
        </authorList>
    </citation>
    <scope>NUCLEOTIDE SEQUENCE [LARGE SCALE GENOMIC DNA]</scope>
    <source>
        <strain evidence="10 11">GA_2019</strain>
        <tissue evidence="10">Muscle</tissue>
    </source>
</reference>
<dbReference type="PROSITE" id="PS50026">
    <property type="entry name" value="EGF_3"/>
    <property type="match status" value="1"/>
</dbReference>
<accession>A0ABV0PSE6</accession>
<dbReference type="PANTHER" id="PTHR24255">
    <property type="entry name" value="COMPLEMENT COMPONENT 1, S SUBCOMPONENT-RELATED"/>
    <property type="match status" value="1"/>
</dbReference>
<dbReference type="SUPFAM" id="SSF57196">
    <property type="entry name" value="EGF/Laminin"/>
    <property type="match status" value="1"/>
</dbReference>
<evidence type="ECO:0000256" key="2">
    <source>
        <dbReference type="ARBA" id="ARBA00022525"/>
    </source>
</evidence>
<evidence type="ECO:0000256" key="1">
    <source>
        <dbReference type="ARBA" id="ARBA00004613"/>
    </source>
</evidence>
<dbReference type="InterPro" id="IPR035914">
    <property type="entry name" value="Sperma_CUB_dom_sf"/>
</dbReference>
<sequence length="131" mass="14809">LPEPIISTDSRLWIEFRSSSNWVGKGFSAVYEETDECSKPDNGRCEQRCVNTLGSYKCACDPGYELAADKRSCEGWPREYPPNKNCIWQLVAPTQYRITLLFDVFETEGNDVRTGVFISRYGVGLFCALSS</sequence>
<proteinExistence type="predicted"/>
<feature type="domain" description="CUB" evidence="8">
    <location>
        <begin position="60"/>
        <end position="131"/>
    </location>
</feature>
<dbReference type="CDD" id="cd00041">
    <property type="entry name" value="CUB"/>
    <property type="match status" value="1"/>
</dbReference>
<dbReference type="SUPFAM" id="SSF49854">
    <property type="entry name" value="Spermadhesin, CUB domain"/>
    <property type="match status" value="2"/>
</dbReference>
<evidence type="ECO:0000256" key="4">
    <source>
        <dbReference type="ARBA" id="ARBA00022737"/>
    </source>
</evidence>
<dbReference type="EMBL" id="JAHRIO010083817">
    <property type="protein sequence ID" value="MEQ2186415.1"/>
    <property type="molecule type" value="Genomic_DNA"/>
</dbReference>
<evidence type="ECO:0000313" key="10">
    <source>
        <dbReference type="EMBL" id="MEQ2186415.1"/>
    </source>
</evidence>
<feature type="domain" description="EGF-like" evidence="9">
    <location>
        <begin position="33"/>
        <end position="74"/>
    </location>
</feature>
<keyword evidence="6" id="KW-1015">Disulfide bond</keyword>
<dbReference type="Gene3D" id="2.60.120.290">
    <property type="entry name" value="Spermadhesin, CUB domain"/>
    <property type="match status" value="2"/>
</dbReference>
<evidence type="ECO:0000256" key="3">
    <source>
        <dbReference type="ARBA" id="ARBA00022670"/>
    </source>
</evidence>
<comment type="caution">
    <text evidence="7">Lacks conserved residue(s) required for the propagation of feature annotation.</text>
</comment>
<keyword evidence="7" id="KW-0245">EGF-like domain</keyword>
<dbReference type="PROSITE" id="PS01186">
    <property type="entry name" value="EGF_2"/>
    <property type="match status" value="1"/>
</dbReference>
<evidence type="ECO:0000313" key="11">
    <source>
        <dbReference type="Proteomes" id="UP001476798"/>
    </source>
</evidence>
<name>A0ABV0PSE6_9TELE</name>
<dbReference type="PANTHER" id="PTHR24255:SF27">
    <property type="entry name" value="HAPTOGLOBIN-RELATED PROTEIN"/>
    <property type="match status" value="1"/>
</dbReference>
<keyword evidence="4" id="KW-0677">Repeat</keyword>
<evidence type="ECO:0000259" key="8">
    <source>
        <dbReference type="PROSITE" id="PS01180"/>
    </source>
</evidence>
<comment type="caution">
    <text evidence="10">The sequence shown here is derived from an EMBL/GenBank/DDBJ whole genome shotgun (WGS) entry which is preliminary data.</text>
</comment>
<dbReference type="PROSITE" id="PS01187">
    <property type="entry name" value="EGF_CA"/>
    <property type="match status" value="1"/>
</dbReference>